<feature type="chain" id="PRO_5005807359" evidence="3">
    <location>
        <begin position="23"/>
        <end position="597"/>
    </location>
</feature>
<dbReference type="STRING" id="187304.B0E33_18250"/>
<organism evidence="4 5">
    <name type="scientific">Roseibium aggregatum</name>
    <dbReference type="NCBI Taxonomy" id="187304"/>
    <lineage>
        <taxon>Bacteria</taxon>
        <taxon>Pseudomonadati</taxon>
        <taxon>Pseudomonadota</taxon>
        <taxon>Alphaproteobacteria</taxon>
        <taxon>Hyphomicrobiales</taxon>
        <taxon>Stappiaceae</taxon>
        <taxon>Roseibium</taxon>
    </lineage>
</organism>
<evidence type="ECO:0000313" key="5">
    <source>
        <dbReference type="Proteomes" id="UP000048926"/>
    </source>
</evidence>
<dbReference type="AlphaFoldDB" id="A0A0M6Y2K4"/>
<keyword evidence="3" id="KW-0732">Signal</keyword>
<feature type="region of interest" description="Disordered" evidence="2">
    <location>
        <begin position="495"/>
        <end position="517"/>
    </location>
</feature>
<evidence type="ECO:0000313" key="4">
    <source>
        <dbReference type="EMBL" id="CTQ43803.1"/>
    </source>
</evidence>
<protein>
    <submittedName>
        <fullName evidence="4">Flp pilus assembly protein TadD, contains TPR repeats</fullName>
    </submittedName>
</protein>
<dbReference type="PROSITE" id="PS50005">
    <property type="entry name" value="TPR"/>
    <property type="match status" value="1"/>
</dbReference>
<sequence length="597" mass="66610">MSFTRMVIASFALAFATNGSLAQSAPWEAAPQQQLPGGSPFVLQAPETGVLPVQQANVSPFALSVTQPGAAQSAAPAAPAAAKVDETALRYYAQNGEIGRVSAEIKRLKSLHPDWQPPENIYDRNRIEVNEQPLWDLFATGRTQELYAKIREYINLYPGYEPSAELRRQIINAEARKTLIQASELGNAQEVIKIAVKNSDLLTCQEIDIIWRTARALNETGQDVKALEAYKYILANCANEDERKATVQKAAEVLPRNAVEQLVAYGRTGLDGRSEFNEIYLDLLRGEVGEGATDPAMLVDKSDLDALANSAAKLQNPNDAELLGWYYYSREEFKTATKWFQTAYKLRPSPKAIEGMVVSMKEDGEYEEAEELAYKNRRKDPLILKAYLEVVSIQLLEGYGTEMDFKRLSRFANVVQDAQSPIAAQVFGWHFYNMLELDEAEIWFAKSMEFQPNESAAVGQIVVAQRKKQKARERQLIAQWSTKFPAIKTLGGAQLASASEERSRSSGGSRSSGSSYLRSAEQEISTGDYAGALPYLERNAMSGRESRKAKLLRAWALYHTGRSKEAHKLFAEADKAGSTTETRQGKWFSEKKMYRYN</sequence>
<reference evidence="5" key="1">
    <citation type="submission" date="2015-07" db="EMBL/GenBank/DDBJ databases">
        <authorList>
            <person name="Rodrigo-Torres Lidia"/>
            <person name="Arahal R.David."/>
        </authorList>
    </citation>
    <scope>NUCLEOTIDE SEQUENCE [LARGE SCALE GENOMIC DNA]</scope>
    <source>
        <strain evidence="5">CECT 4801</strain>
    </source>
</reference>
<dbReference type="Proteomes" id="UP000048926">
    <property type="component" value="Unassembled WGS sequence"/>
</dbReference>
<feature type="repeat" description="TPR" evidence="1">
    <location>
        <begin position="317"/>
        <end position="350"/>
    </location>
</feature>
<dbReference type="RefSeq" id="WP_145903543.1">
    <property type="nucleotide sequence ID" value="NZ_CP045631.1"/>
</dbReference>
<dbReference type="SUPFAM" id="SSF81901">
    <property type="entry name" value="HCP-like"/>
    <property type="match status" value="1"/>
</dbReference>
<evidence type="ECO:0000256" key="2">
    <source>
        <dbReference type="SAM" id="MobiDB-lite"/>
    </source>
</evidence>
<feature type="signal peptide" evidence="3">
    <location>
        <begin position="1"/>
        <end position="22"/>
    </location>
</feature>
<dbReference type="EMBL" id="CXST01000001">
    <property type="protein sequence ID" value="CTQ43803.1"/>
    <property type="molecule type" value="Genomic_DNA"/>
</dbReference>
<keyword evidence="1" id="KW-0802">TPR repeat</keyword>
<dbReference type="InterPro" id="IPR019734">
    <property type="entry name" value="TPR_rpt"/>
</dbReference>
<accession>A0A0M6Y2K4</accession>
<dbReference type="Gene3D" id="1.25.40.10">
    <property type="entry name" value="Tetratricopeptide repeat domain"/>
    <property type="match status" value="2"/>
</dbReference>
<evidence type="ECO:0000256" key="3">
    <source>
        <dbReference type="SAM" id="SignalP"/>
    </source>
</evidence>
<name>A0A0M6Y2K4_9HYPH</name>
<feature type="compositionally biased region" description="Low complexity" evidence="2">
    <location>
        <begin position="505"/>
        <end position="517"/>
    </location>
</feature>
<dbReference type="InterPro" id="IPR011990">
    <property type="entry name" value="TPR-like_helical_dom_sf"/>
</dbReference>
<proteinExistence type="predicted"/>
<evidence type="ECO:0000256" key="1">
    <source>
        <dbReference type="PROSITE-ProRule" id="PRU00339"/>
    </source>
</evidence>
<keyword evidence="5" id="KW-1185">Reference proteome</keyword>
<gene>
    <name evidence="4" type="ORF">LAL4801_02245</name>
</gene>
<dbReference type="OrthoDB" id="7324591at2"/>